<evidence type="ECO:0000313" key="3">
    <source>
        <dbReference type="EMBL" id="ACO75312.1"/>
    </source>
</evidence>
<dbReference type="EMBL" id="CP001154">
    <property type="protein sequence ID" value="ACO75312.1"/>
    <property type="molecule type" value="Genomic_DNA"/>
</dbReference>
<reference evidence="3 4" key="1">
    <citation type="journal article" date="2009" name="PLoS Genet.">
        <title>The complete genome and proteome of Laribacter hongkongensis reveal potential mechanisms for adaptations to different temperatures and habitats.</title>
        <authorList>
            <person name="Woo P.C."/>
            <person name="Lau S.K."/>
            <person name="Tse H."/>
            <person name="Teng J.L."/>
            <person name="Curreem S.O."/>
            <person name="Tsang A.K."/>
            <person name="Fan R.Y."/>
            <person name="Wong G.K."/>
            <person name="Huang Y."/>
            <person name="Loman N.J."/>
            <person name="Snyder L.A."/>
            <person name="Cai J.J."/>
            <person name="Huang J.D."/>
            <person name="Mak W."/>
            <person name="Pallen M.J."/>
            <person name="Lok S."/>
            <person name="Yuen K.Y."/>
        </authorList>
    </citation>
    <scope>NUCLEOTIDE SEQUENCE [LARGE SCALE GENOMIC DNA]</scope>
    <source>
        <strain evidence="3 4">HLHK9</strain>
    </source>
</reference>
<dbReference type="SUPFAM" id="SSF46548">
    <property type="entry name" value="alpha-helical ferredoxin"/>
    <property type="match status" value="2"/>
</dbReference>
<feature type="compositionally biased region" description="Low complexity" evidence="1">
    <location>
        <begin position="13"/>
        <end position="30"/>
    </location>
</feature>
<name>C1DAX3_LARHH</name>
<dbReference type="SUPFAM" id="SSF51971">
    <property type="entry name" value="Nucleotide-binding domain"/>
    <property type="match status" value="1"/>
</dbReference>
<dbReference type="Gene3D" id="1.10.1060.10">
    <property type="entry name" value="Alpha-helical ferredoxin"/>
    <property type="match status" value="1"/>
</dbReference>
<dbReference type="SMART" id="SM00928">
    <property type="entry name" value="NADH_4Fe-4S"/>
    <property type="match status" value="1"/>
</dbReference>
<dbReference type="AlphaFoldDB" id="C1DAX3"/>
<dbReference type="GO" id="GO:0010181">
    <property type="term" value="F:FMN binding"/>
    <property type="evidence" value="ECO:0007669"/>
    <property type="project" value="InterPro"/>
</dbReference>
<organism evidence="3 4">
    <name type="scientific">Laribacter hongkongensis (strain HLHK9)</name>
    <dbReference type="NCBI Taxonomy" id="557598"/>
    <lineage>
        <taxon>Bacteria</taxon>
        <taxon>Pseudomonadati</taxon>
        <taxon>Pseudomonadota</taxon>
        <taxon>Betaproteobacteria</taxon>
        <taxon>Neisseriales</taxon>
        <taxon>Aquaspirillaceae</taxon>
        <taxon>Laribacter</taxon>
    </lineage>
</organism>
<dbReference type="HOGENOM" id="CLU_000422_3_4_4"/>
<dbReference type="InterPro" id="IPR001949">
    <property type="entry name" value="NADH-UbQ_OxRdtase_51kDa_CS"/>
</dbReference>
<protein>
    <submittedName>
        <fullName evidence="3">Possible oxidoreductase</fullName>
    </submittedName>
</protein>
<keyword evidence="4" id="KW-1185">Reference proteome</keyword>
<dbReference type="STRING" id="557598.LHK_02330"/>
<dbReference type="GO" id="GO:0016491">
    <property type="term" value="F:oxidoreductase activity"/>
    <property type="evidence" value="ECO:0007669"/>
    <property type="project" value="InterPro"/>
</dbReference>
<proteinExistence type="predicted"/>
<dbReference type="Pfam" id="PF10589">
    <property type="entry name" value="NADH_4Fe-4S"/>
    <property type="match status" value="1"/>
</dbReference>
<accession>C1DAX3</accession>
<feature type="region of interest" description="Disordered" evidence="1">
    <location>
        <begin position="1"/>
        <end position="30"/>
    </location>
</feature>
<evidence type="ECO:0000256" key="1">
    <source>
        <dbReference type="SAM" id="MobiDB-lite"/>
    </source>
</evidence>
<evidence type="ECO:0000313" key="4">
    <source>
        <dbReference type="Proteomes" id="UP000002010"/>
    </source>
</evidence>
<dbReference type="InterPro" id="IPR019575">
    <property type="entry name" value="Nuop51_4Fe4S-bd"/>
</dbReference>
<dbReference type="PRINTS" id="PR00419">
    <property type="entry name" value="ADXRDTASE"/>
</dbReference>
<dbReference type="InterPro" id="IPR037207">
    <property type="entry name" value="Nuop51_4Fe4S-bd_sf"/>
</dbReference>
<dbReference type="InterPro" id="IPR009051">
    <property type="entry name" value="Helical_ferredxn"/>
</dbReference>
<dbReference type="PROSITE" id="PS00645">
    <property type="entry name" value="COMPLEX1_51K_2"/>
    <property type="match status" value="1"/>
</dbReference>
<dbReference type="Proteomes" id="UP000002010">
    <property type="component" value="Chromosome"/>
</dbReference>
<dbReference type="GO" id="GO:0008137">
    <property type="term" value="F:NADH dehydrogenase (ubiquinone) activity"/>
    <property type="evidence" value="ECO:0007669"/>
    <property type="project" value="InterPro"/>
</dbReference>
<dbReference type="PANTHER" id="PTHR42783:SF3">
    <property type="entry name" value="GLUTAMATE SYNTHASE [NADPH] SMALL CHAIN-RELATED"/>
    <property type="match status" value="1"/>
</dbReference>
<dbReference type="eggNOG" id="COG1894">
    <property type="taxonomic scope" value="Bacteria"/>
</dbReference>
<dbReference type="InterPro" id="IPR036188">
    <property type="entry name" value="FAD/NAD-bd_sf"/>
</dbReference>
<dbReference type="eggNOG" id="COG0493">
    <property type="taxonomic scope" value="Bacteria"/>
</dbReference>
<dbReference type="Gene3D" id="3.50.50.60">
    <property type="entry name" value="FAD/NAD(P)-binding domain"/>
    <property type="match status" value="2"/>
</dbReference>
<sequence>MTSPKPVPPAWRSASPVPAGASAAKAGATPRILPAALPDLPAELRRPLPLHDARRYGRLDDQDQPRRAQTEDELDTLQYGVWDDRVYDCRNGQDASPLPVSGLEQFAPDNPVRVFVADRGFLVFDPAASLVDAFRQYMQRAVDESCGKCAPCRIGTRKLLDELEALQRGKLTDRSLPTILELASLVAESSLCGLGRTCTLALAAAIRHFPEVFAAEARSGAVPAAQPGMVYVTAPCIEACPAKLDVPRYIDHIRAGNPAYALGVILDKYPLAATCGRVCVRFCEQACRRRLVDGAVGIKMLKRFAADRGYQAGQSLFDKSRIRTPALAQKKRVAVVGAGGAGITCAYQLLRKGIDVDVLEMQDKAGGMASVGIPSYRLPKDVLRAESEDAIQRLGGRLCYGRRLGQDYSVSDLFSQGYDAVFLGYGARQGSLLGIAGEDPSADGYYSGINFLRAVHDQVEYHIPFELKGEVVVVGAGNVAMDCVRSAVRLGASKVHLVYRRTRDDMPADHEEIEAAEKEGVVFHCLNNPSRLICENGRVTGVEVVEMRQTGTDSRGRSQIESIPGSERVVACDYLIAAIGQQVDRGTLSPDDGITINRYGCIEADPDTLETSRTGVFAGGDCVLGPLTLIHAMGQGAKAAHSIVQYLSQGHVTVQPRQRMQRLLASNRLLATGSLNRPLARKNRFTLPELDVAERVGNFSEVEQVITQAEAYFEADRCLRCYRIYSVITGAPLEDAVPTAECA</sequence>
<dbReference type="Pfam" id="PF07992">
    <property type="entry name" value="Pyr_redox_2"/>
    <property type="match status" value="1"/>
</dbReference>
<dbReference type="PANTHER" id="PTHR42783">
    <property type="entry name" value="GLUTAMATE SYNTHASE [NADPH] SMALL CHAIN"/>
    <property type="match status" value="1"/>
</dbReference>
<feature type="domain" description="NADH-ubiquinone oxidoreductase 51kDa subunit iron-sulphur binding" evidence="2">
    <location>
        <begin position="131"/>
        <end position="176"/>
    </location>
</feature>
<gene>
    <name evidence="3" type="ordered locus">LHK_02330</name>
</gene>
<dbReference type="SUPFAM" id="SSF140490">
    <property type="entry name" value="Nqo1C-terminal domain-like"/>
    <property type="match status" value="1"/>
</dbReference>
<feature type="region of interest" description="Disordered" evidence="1">
    <location>
        <begin position="51"/>
        <end position="71"/>
    </location>
</feature>
<dbReference type="GO" id="GO:0051539">
    <property type="term" value="F:4 iron, 4 sulfur cluster binding"/>
    <property type="evidence" value="ECO:0007669"/>
    <property type="project" value="InterPro"/>
</dbReference>
<dbReference type="KEGG" id="lhk:LHK_02330"/>
<dbReference type="InterPro" id="IPR023753">
    <property type="entry name" value="FAD/NAD-binding_dom"/>
</dbReference>
<evidence type="ECO:0000259" key="2">
    <source>
        <dbReference type="SMART" id="SM00928"/>
    </source>
</evidence>
<feature type="compositionally biased region" description="Basic and acidic residues" evidence="1">
    <location>
        <begin position="51"/>
        <end position="70"/>
    </location>
</feature>